<gene>
    <name evidence="2" type="ORF">C3L33_22904</name>
</gene>
<dbReference type="EMBL" id="QEFC01004411">
    <property type="protein sequence ID" value="KAE9445198.1"/>
    <property type="molecule type" value="Genomic_DNA"/>
</dbReference>
<dbReference type="AlphaFoldDB" id="A0A6A4KR26"/>
<reference evidence="2" key="1">
    <citation type="journal article" date="2019" name="Genome Biol. Evol.">
        <title>The Rhododendron genome and chromosomal organization provide insight into shared whole-genome duplications across the heath family (Ericaceae).</title>
        <authorList>
            <person name="Soza V.L."/>
            <person name="Lindsley D."/>
            <person name="Waalkes A."/>
            <person name="Ramage E."/>
            <person name="Patwardhan R.P."/>
            <person name="Burton J.N."/>
            <person name="Adey A."/>
            <person name="Kumar A."/>
            <person name="Qiu R."/>
            <person name="Shendure J."/>
            <person name="Hall B."/>
        </authorList>
    </citation>
    <scope>NUCLEOTIDE SEQUENCE</scope>
    <source>
        <strain evidence="2">RSF 1966-606</strain>
    </source>
</reference>
<evidence type="ECO:0000256" key="1">
    <source>
        <dbReference type="SAM" id="MobiDB-lite"/>
    </source>
</evidence>
<dbReference type="Gene3D" id="1.10.510.10">
    <property type="entry name" value="Transferase(Phosphotransferase) domain 1"/>
    <property type="match status" value="1"/>
</dbReference>
<feature type="non-terminal residue" evidence="2">
    <location>
        <position position="1"/>
    </location>
</feature>
<proteinExistence type="predicted"/>
<sequence length="126" mass="13945">MHHSDSSKLTLTLTLEAWMLWKEGMTLDLMDPTLEISHSRNEVTRCIHIALLCVQDERDARPSMATVVLMLNSHSADLSLPQQPGFCGRTTRTVSNTLQGLESDQSSSKSMPWSVNEASTTELEAG</sequence>
<dbReference type="OrthoDB" id="688481at2759"/>
<dbReference type="PANTHER" id="PTHR27006:SF606">
    <property type="entry name" value="INTERLEUKIN-1 RECEPTOR-ASSOCIATED KINASE 4"/>
    <property type="match status" value="1"/>
</dbReference>
<dbReference type="InterPro" id="IPR011009">
    <property type="entry name" value="Kinase-like_dom_sf"/>
</dbReference>
<accession>A0A6A4KR26</accession>
<comment type="caution">
    <text evidence="2">The sequence shown here is derived from an EMBL/GenBank/DDBJ whole genome shotgun (WGS) entry which is preliminary data.</text>
</comment>
<dbReference type="PANTHER" id="PTHR27006">
    <property type="entry name" value="PROMASTIGOTE SURFACE ANTIGEN PROTEIN PSA"/>
    <property type="match status" value="1"/>
</dbReference>
<evidence type="ECO:0000313" key="2">
    <source>
        <dbReference type="EMBL" id="KAE9445198.1"/>
    </source>
</evidence>
<dbReference type="SUPFAM" id="SSF56112">
    <property type="entry name" value="Protein kinase-like (PK-like)"/>
    <property type="match status" value="1"/>
</dbReference>
<evidence type="ECO:0008006" key="3">
    <source>
        <dbReference type="Google" id="ProtNLM"/>
    </source>
</evidence>
<feature type="region of interest" description="Disordered" evidence="1">
    <location>
        <begin position="100"/>
        <end position="126"/>
    </location>
</feature>
<organism evidence="2">
    <name type="scientific">Rhododendron williamsianum</name>
    <dbReference type="NCBI Taxonomy" id="262921"/>
    <lineage>
        <taxon>Eukaryota</taxon>
        <taxon>Viridiplantae</taxon>
        <taxon>Streptophyta</taxon>
        <taxon>Embryophyta</taxon>
        <taxon>Tracheophyta</taxon>
        <taxon>Spermatophyta</taxon>
        <taxon>Magnoliopsida</taxon>
        <taxon>eudicotyledons</taxon>
        <taxon>Gunneridae</taxon>
        <taxon>Pentapetalae</taxon>
        <taxon>asterids</taxon>
        <taxon>Ericales</taxon>
        <taxon>Ericaceae</taxon>
        <taxon>Ericoideae</taxon>
        <taxon>Rhodoreae</taxon>
        <taxon>Rhododendron</taxon>
    </lineage>
</organism>
<name>A0A6A4KR26_9ERIC</name>
<protein>
    <recommendedName>
        <fullName evidence="3">S-locus receptor kinase C-terminal domain-containing protein</fullName>
    </recommendedName>
</protein>